<keyword evidence="6" id="KW-0411">Iron-sulfur</keyword>
<dbReference type="GO" id="GO:0051539">
    <property type="term" value="F:4 iron, 4 sulfur cluster binding"/>
    <property type="evidence" value="ECO:0007669"/>
    <property type="project" value="UniProtKB-KW"/>
</dbReference>
<dbReference type="InterPro" id="IPR050377">
    <property type="entry name" value="Radical_SAM_PqqE_MftC-like"/>
</dbReference>
<evidence type="ECO:0000256" key="5">
    <source>
        <dbReference type="ARBA" id="ARBA00023004"/>
    </source>
</evidence>
<organism evidence="8 9">
    <name type="scientific">bacterium (Candidatus Blackallbacteria) CG17_big_fil_post_rev_8_21_14_2_50_48_46</name>
    <dbReference type="NCBI Taxonomy" id="2014261"/>
    <lineage>
        <taxon>Bacteria</taxon>
        <taxon>Candidatus Blackallbacteria</taxon>
    </lineage>
</organism>
<reference evidence="8 9" key="1">
    <citation type="submission" date="2017-09" db="EMBL/GenBank/DDBJ databases">
        <title>Depth-based differentiation of microbial function through sediment-hosted aquifers and enrichment of novel symbionts in the deep terrestrial subsurface.</title>
        <authorList>
            <person name="Probst A.J."/>
            <person name="Ladd B."/>
            <person name="Jarett J.K."/>
            <person name="Geller-Mcgrath D.E."/>
            <person name="Sieber C.M."/>
            <person name="Emerson J.B."/>
            <person name="Anantharaman K."/>
            <person name="Thomas B.C."/>
            <person name="Malmstrom R."/>
            <person name="Stieglmeier M."/>
            <person name="Klingl A."/>
            <person name="Woyke T."/>
            <person name="Ryan C.M."/>
            <person name="Banfield J.F."/>
        </authorList>
    </citation>
    <scope>NUCLEOTIDE SEQUENCE [LARGE SCALE GENOMIC DNA]</scope>
    <source>
        <strain evidence="8">CG17_big_fil_post_rev_8_21_14_2_50_48_46</strain>
    </source>
</reference>
<dbReference type="InterPro" id="IPR017200">
    <property type="entry name" value="PqqE-like"/>
</dbReference>
<dbReference type="Pfam" id="PF13186">
    <property type="entry name" value="SPASM"/>
    <property type="match status" value="1"/>
</dbReference>
<keyword evidence="5" id="KW-0408">Iron</keyword>
<name>A0A2M7G097_9BACT</name>
<feature type="domain" description="Radical SAM core" evidence="7">
    <location>
        <begin position="12"/>
        <end position="228"/>
    </location>
</feature>
<dbReference type="GO" id="GO:0046872">
    <property type="term" value="F:metal ion binding"/>
    <property type="evidence" value="ECO:0007669"/>
    <property type="project" value="UniProtKB-KW"/>
</dbReference>
<evidence type="ECO:0000259" key="7">
    <source>
        <dbReference type="PROSITE" id="PS51918"/>
    </source>
</evidence>
<dbReference type="AlphaFoldDB" id="A0A2M7G097"/>
<dbReference type="PANTHER" id="PTHR11228">
    <property type="entry name" value="RADICAL SAM DOMAIN PROTEIN"/>
    <property type="match status" value="1"/>
</dbReference>
<comment type="cofactor">
    <cofactor evidence="1">
        <name>[4Fe-4S] cluster</name>
        <dbReference type="ChEBI" id="CHEBI:49883"/>
    </cofactor>
</comment>
<evidence type="ECO:0000256" key="6">
    <source>
        <dbReference type="ARBA" id="ARBA00023014"/>
    </source>
</evidence>
<evidence type="ECO:0000256" key="4">
    <source>
        <dbReference type="ARBA" id="ARBA00022723"/>
    </source>
</evidence>
<dbReference type="Pfam" id="PF04055">
    <property type="entry name" value="Radical_SAM"/>
    <property type="match status" value="1"/>
</dbReference>
<dbReference type="SFLD" id="SFLDG01386">
    <property type="entry name" value="main_SPASM_domain-containing"/>
    <property type="match status" value="1"/>
</dbReference>
<evidence type="ECO:0000256" key="3">
    <source>
        <dbReference type="ARBA" id="ARBA00022691"/>
    </source>
</evidence>
<comment type="caution">
    <text evidence="8">The sequence shown here is derived from an EMBL/GenBank/DDBJ whole genome shotgun (WGS) entry which is preliminary data.</text>
</comment>
<accession>A0A2M7G097</accession>
<keyword evidence="4" id="KW-0479">Metal-binding</keyword>
<evidence type="ECO:0000313" key="8">
    <source>
        <dbReference type="EMBL" id="PIW15103.1"/>
    </source>
</evidence>
<evidence type="ECO:0000256" key="1">
    <source>
        <dbReference type="ARBA" id="ARBA00001966"/>
    </source>
</evidence>
<evidence type="ECO:0000313" key="9">
    <source>
        <dbReference type="Proteomes" id="UP000231019"/>
    </source>
</evidence>
<dbReference type="PIRSF" id="PIRSF037420">
    <property type="entry name" value="PQQ_syn_pqqE"/>
    <property type="match status" value="1"/>
</dbReference>
<sequence length="398" mass="43856">MKGRQIEPEQPKLFPAYVVWELTLSCDHACLHCGSRAAVSRQQELSPEEALLIVPQLAELGTREVVLIGGEAYLSPVFLPLVSALAEAGITPVMTTGGWDMTPERARTMAQAGMKRVSVSLDGLEKAHQQIRQRRDSFKHALRAMTAIGDAGMDISANTHFNRLNQADLEGLYTLLKMQGVRSWQIQITAALGRAADQPEMLFQPWDLLDFMPRVAALKQRGLTENLLIMPGNNLGYFGPEEALLRSPLPGGQDFFQGCQAGKFVLGIESNGDVKGCPSLPSLPYVGGNLRNHSLRDIWEKAAALAFRRNPSPLWGFCATCPFAEVCKGGCNFTAHALLGRPGNNPYCHFRARNLANKGRRERLLRIAPAQGNPFDHGLFELIEEEFNPSERYHSASP</sequence>
<dbReference type="SUPFAM" id="SSF102114">
    <property type="entry name" value="Radical SAM enzymes"/>
    <property type="match status" value="1"/>
</dbReference>
<dbReference type="InterPro" id="IPR007197">
    <property type="entry name" value="rSAM"/>
</dbReference>
<proteinExistence type="predicted"/>
<keyword evidence="2" id="KW-0004">4Fe-4S</keyword>
<dbReference type="PANTHER" id="PTHR11228:SF7">
    <property type="entry name" value="PQQA PEPTIDE CYCLASE"/>
    <property type="match status" value="1"/>
</dbReference>
<dbReference type="InterPro" id="IPR006638">
    <property type="entry name" value="Elp3/MiaA/NifB-like_rSAM"/>
</dbReference>
<keyword evidence="3" id="KW-0949">S-adenosyl-L-methionine</keyword>
<dbReference type="InterPro" id="IPR023885">
    <property type="entry name" value="4Fe4S-binding_SPASM_dom"/>
</dbReference>
<dbReference type="PROSITE" id="PS51918">
    <property type="entry name" value="RADICAL_SAM"/>
    <property type="match status" value="1"/>
</dbReference>
<dbReference type="CDD" id="cd01335">
    <property type="entry name" value="Radical_SAM"/>
    <property type="match status" value="1"/>
</dbReference>
<dbReference type="InterPro" id="IPR058240">
    <property type="entry name" value="rSAM_sf"/>
</dbReference>
<dbReference type="SMART" id="SM00729">
    <property type="entry name" value="Elp3"/>
    <property type="match status" value="1"/>
</dbReference>
<dbReference type="InterPro" id="IPR013785">
    <property type="entry name" value="Aldolase_TIM"/>
</dbReference>
<dbReference type="Proteomes" id="UP000231019">
    <property type="component" value="Unassembled WGS sequence"/>
</dbReference>
<dbReference type="Gene3D" id="3.20.20.70">
    <property type="entry name" value="Aldolase class I"/>
    <property type="match status" value="1"/>
</dbReference>
<evidence type="ECO:0000256" key="2">
    <source>
        <dbReference type="ARBA" id="ARBA00022485"/>
    </source>
</evidence>
<dbReference type="NCBIfam" id="TIGR04085">
    <property type="entry name" value="rSAM_more_4Fe4S"/>
    <property type="match status" value="1"/>
</dbReference>
<gene>
    <name evidence="8" type="ORF">COW36_18995</name>
</gene>
<dbReference type="EMBL" id="PFFQ01000054">
    <property type="protein sequence ID" value="PIW15103.1"/>
    <property type="molecule type" value="Genomic_DNA"/>
</dbReference>
<dbReference type="SFLD" id="SFLDS00029">
    <property type="entry name" value="Radical_SAM"/>
    <property type="match status" value="1"/>
</dbReference>
<protein>
    <submittedName>
        <fullName evidence="8">Heme biosynthesis protein</fullName>
    </submittedName>
</protein>
<dbReference type="SFLD" id="SFLDG01067">
    <property type="entry name" value="SPASM/twitch_domain_containing"/>
    <property type="match status" value="1"/>
</dbReference>
<dbReference type="GO" id="GO:0003824">
    <property type="term" value="F:catalytic activity"/>
    <property type="evidence" value="ECO:0007669"/>
    <property type="project" value="InterPro"/>
</dbReference>